<dbReference type="CDD" id="cd08662">
    <property type="entry name" value="M13"/>
    <property type="match status" value="1"/>
</dbReference>
<comment type="caution">
    <text evidence="10">The sequence shown here is derived from an EMBL/GenBank/DDBJ whole genome shotgun (WGS) entry which is preliminary data.</text>
</comment>
<dbReference type="GO" id="GO:0004222">
    <property type="term" value="F:metalloendopeptidase activity"/>
    <property type="evidence" value="ECO:0007669"/>
    <property type="project" value="InterPro"/>
</dbReference>
<dbReference type="InterPro" id="IPR042089">
    <property type="entry name" value="Peptidase_M13_dom_2"/>
</dbReference>
<dbReference type="EMBL" id="BNJQ01000002">
    <property type="protein sequence ID" value="GHP01980.1"/>
    <property type="molecule type" value="Genomic_DNA"/>
</dbReference>
<dbReference type="InterPro" id="IPR000718">
    <property type="entry name" value="Peptidase_M13"/>
</dbReference>
<dbReference type="GO" id="GO:0016485">
    <property type="term" value="P:protein processing"/>
    <property type="evidence" value="ECO:0007669"/>
    <property type="project" value="TreeGrafter"/>
</dbReference>
<evidence type="ECO:0000256" key="2">
    <source>
        <dbReference type="ARBA" id="ARBA00007357"/>
    </source>
</evidence>
<evidence type="ECO:0000256" key="1">
    <source>
        <dbReference type="ARBA" id="ARBA00001947"/>
    </source>
</evidence>
<dbReference type="OrthoDB" id="6475849at2759"/>
<keyword evidence="3" id="KW-0645">Protease</keyword>
<dbReference type="Pfam" id="PF05649">
    <property type="entry name" value="Peptidase_M13_N"/>
    <property type="match status" value="1"/>
</dbReference>
<dbReference type="InterPro" id="IPR024079">
    <property type="entry name" value="MetalloPept_cat_dom_sf"/>
</dbReference>
<keyword evidence="6" id="KW-0862">Zinc</keyword>
<evidence type="ECO:0000256" key="4">
    <source>
        <dbReference type="ARBA" id="ARBA00022723"/>
    </source>
</evidence>
<keyword evidence="4" id="KW-0479">Metal-binding</keyword>
<evidence type="ECO:0000259" key="8">
    <source>
        <dbReference type="Pfam" id="PF01431"/>
    </source>
</evidence>
<keyword evidence="11" id="KW-1185">Reference proteome</keyword>
<dbReference type="PANTHER" id="PTHR11733:SF167">
    <property type="entry name" value="FI17812P1-RELATED"/>
    <property type="match status" value="1"/>
</dbReference>
<keyword evidence="5" id="KW-0378">Hydrolase</keyword>
<accession>A0A830H7G7</accession>
<proteinExistence type="inferred from homology"/>
<dbReference type="AlphaFoldDB" id="A0A830H7G7"/>
<evidence type="ECO:0000313" key="10">
    <source>
        <dbReference type="EMBL" id="GHP01980.1"/>
    </source>
</evidence>
<dbReference type="SUPFAM" id="SSF55486">
    <property type="entry name" value="Metalloproteases ('zincins'), catalytic domain"/>
    <property type="match status" value="1"/>
</dbReference>
<dbReference type="GO" id="GO:0005886">
    <property type="term" value="C:plasma membrane"/>
    <property type="evidence" value="ECO:0007669"/>
    <property type="project" value="TreeGrafter"/>
</dbReference>
<dbReference type="Pfam" id="PF01431">
    <property type="entry name" value="Peptidase_M13"/>
    <property type="match status" value="1"/>
</dbReference>
<feature type="domain" description="Peptidase M13 N-terminal" evidence="9">
    <location>
        <begin position="109"/>
        <end position="494"/>
    </location>
</feature>
<dbReference type="InterPro" id="IPR018497">
    <property type="entry name" value="Peptidase_M13_C"/>
</dbReference>
<protein>
    <submittedName>
        <fullName evidence="10">Endothelin-converting enzyme 1</fullName>
    </submittedName>
</protein>
<evidence type="ECO:0000259" key="9">
    <source>
        <dbReference type="Pfam" id="PF05649"/>
    </source>
</evidence>
<evidence type="ECO:0000256" key="6">
    <source>
        <dbReference type="ARBA" id="ARBA00022833"/>
    </source>
</evidence>
<dbReference type="InterPro" id="IPR008753">
    <property type="entry name" value="Peptidase_M13_N"/>
</dbReference>
<organism evidence="10 11">
    <name type="scientific">Pycnococcus provasolii</name>
    <dbReference type="NCBI Taxonomy" id="41880"/>
    <lineage>
        <taxon>Eukaryota</taxon>
        <taxon>Viridiplantae</taxon>
        <taxon>Chlorophyta</taxon>
        <taxon>Pseudoscourfieldiophyceae</taxon>
        <taxon>Pseudoscourfieldiales</taxon>
        <taxon>Pycnococcaceae</taxon>
        <taxon>Pycnococcus</taxon>
    </lineage>
</organism>
<keyword evidence="7" id="KW-0482">Metalloprotease</keyword>
<reference evidence="10" key="1">
    <citation type="submission" date="2020-10" db="EMBL/GenBank/DDBJ databases">
        <title>Unveiling of a novel bifunctional photoreceptor, Dualchrome1, isolated from a cosmopolitan green alga.</title>
        <authorList>
            <person name="Suzuki S."/>
            <person name="Kawachi M."/>
        </authorList>
    </citation>
    <scope>NUCLEOTIDE SEQUENCE</scope>
    <source>
        <strain evidence="10">NIES 2893</strain>
    </source>
</reference>
<dbReference type="Gene3D" id="3.40.390.10">
    <property type="entry name" value="Collagenase (Catalytic Domain)"/>
    <property type="match status" value="1"/>
</dbReference>
<name>A0A830H7G7_9CHLO</name>
<gene>
    <name evidence="10" type="ORF">PPROV_000073600</name>
</gene>
<feature type="domain" description="Peptidase M13 C-terminal" evidence="8">
    <location>
        <begin position="560"/>
        <end position="764"/>
    </location>
</feature>
<sequence length="766" mass="84320">MEIAPLSLDLPWGEEPSSSSSFLTSPLVVLRRRIRICWYTCSAWKSTVKPLWMLVPLAAFVIIIGIVVANNASKQADNVNGRSGALCLTPACIQLSAEVISTVDANVDPCEDFYAYACNGFLQKNPIPEDKSTWVSFNVLAESNRRILKSALAEKTAAAANANVTVTLAKEVFASCMDEDAVESRATAPLQPLLEKVDISAHGVSTAVANAHSMGISALFSLGVGVDDKHPTKHAAFLSQGGLGLPSREYYLEEKHAEHREFYVSYVEKMLTLAGAKFDNVTKVAEDVLKLETELARAHYPRDKLRDPMAIYNLMDVASLSNSSSPSSVQELSWNNVIAAQVKLAGVDAPNTIVVSIPAYPGAVNELLSSRADDHTSVQAYLSALVAMKATPLLGKAFSEVEMEYRKAIYGIDSERPRWERCVGVAESVLGFAVGRLFADTAFSEQANVEASDDVDRIRKSFEYAVPKASWMDEPTRERALNKAAATRAMIGLPAMVMNQSQLREHYAETIEEMQHVTDRSANLLESVMAGNLGSHRRAWAKLAKPVDRSEWEMLPQEVNAYYDPSKNEIVFPAGILQPPFFRAGAPRAANLGGIGVVVGHELSHGFDDEGRQYDADGTLRNWWSEGSESRFRKRAQCITKQYSQFVAYEGGGNVNGNLTLGENLADNVGLHLSYEAYRRWRDDRGDDLPLPVDGLTNDRLFFLSFARVWCGATRPEAAERRRLTDPHSPSKWRVIGTLQNSKDFARAYQCKAGTKMNPSEKCGVY</sequence>
<dbReference type="PRINTS" id="PR00786">
    <property type="entry name" value="NEPRILYSIN"/>
</dbReference>
<evidence type="ECO:0000256" key="5">
    <source>
        <dbReference type="ARBA" id="ARBA00022801"/>
    </source>
</evidence>
<comment type="cofactor">
    <cofactor evidence="1">
        <name>Zn(2+)</name>
        <dbReference type="ChEBI" id="CHEBI:29105"/>
    </cofactor>
</comment>
<dbReference type="GO" id="GO:0046872">
    <property type="term" value="F:metal ion binding"/>
    <property type="evidence" value="ECO:0007669"/>
    <property type="project" value="UniProtKB-KW"/>
</dbReference>
<dbReference type="Proteomes" id="UP000660262">
    <property type="component" value="Unassembled WGS sequence"/>
</dbReference>
<evidence type="ECO:0000256" key="3">
    <source>
        <dbReference type="ARBA" id="ARBA00022670"/>
    </source>
</evidence>
<comment type="similarity">
    <text evidence="2">Belongs to the peptidase M13 family.</text>
</comment>
<dbReference type="Gene3D" id="1.10.1380.10">
    <property type="entry name" value="Neutral endopeptidase , domain2"/>
    <property type="match status" value="1"/>
</dbReference>
<evidence type="ECO:0000256" key="7">
    <source>
        <dbReference type="ARBA" id="ARBA00023049"/>
    </source>
</evidence>
<dbReference type="PROSITE" id="PS51885">
    <property type="entry name" value="NEPRILYSIN"/>
    <property type="match status" value="1"/>
</dbReference>
<dbReference type="PANTHER" id="PTHR11733">
    <property type="entry name" value="ZINC METALLOPROTEASE FAMILY M13 NEPRILYSIN-RELATED"/>
    <property type="match status" value="1"/>
</dbReference>
<evidence type="ECO:0000313" key="11">
    <source>
        <dbReference type="Proteomes" id="UP000660262"/>
    </source>
</evidence>